<organism evidence="14 15">
    <name type="scientific">Thalictrum thalictroides</name>
    <name type="common">Rue-anemone</name>
    <name type="synonym">Anemone thalictroides</name>
    <dbReference type="NCBI Taxonomy" id="46969"/>
    <lineage>
        <taxon>Eukaryota</taxon>
        <taxon>Viridiplantae</taxon>
        <taxon>Streptophyta</taxon>
        <taxon>Embryophyta</taxon>
        <taxon>Tracheophyta</taxon>
        <taxon>Spermatophyta</taxon>
        <taxon>Magnoliopsida</taxon>
        <taxon>Ranunculales</taxon>
        <taxon>Ranunculaceae</taxon>
        <taxon>Thalictroideae</taxon>
        <taxon>Thalictrum</taxon>
    </lineage>
</organism>
<keyword evidence="5" id="KW-0812">Transmembrane</keyword>
<evidence type="ECO:0000256" key="13">
    <source>
        <dbReference type="RuleBase" id="RU000461"/>
    </source>
</evidence>
<keyword evidence="11" id="KW-0472">Membrane</keyword>
<evidence type="ECO:0000256" key="1">
    <source>
        <dbReference type="ARBA" id="ARBA00001971"/>
    </source>
</evidence>
<evidence type="ECO:0000256" key="10">
    <source>
        <dbReference type="ARBA" id="ARBA00023033"/>
    </source>
</evidence>
<evidence type="ECO:0000256" key="2">
    <source>
        <dbReference type="ARBA" id="ARBA00004167"/>
    </source>
</evidence>
<dbReference type="FunFam" id="1.10.630.10:FF:000043">
    <property type="entry name" value="Cytochrome P450 99A2"/>
    <property type="match status" value="1"/>
</dbReference>
<name>A0A7J6VPA8_THATH</name>
<keyword evidence="9 12" id="KW-0408">Iron</keyword>
<comment type="subcellular location">
    <subcellularLocation>
        <location evidence="2">Membrane</location>
        <topology evidence="2">Single-pass membrane protein</topology>
    </subcellularLocation>
</comment>
<dbReference type="InterPro" id="IPR052306">
    <property type="entry name" value="CYP450_71D"/>
</dbReference>
<dbReference type="InterPro" id="IPR001128">
    <property type="entry name" value="Cyt_P450"/>
</dbReference>
<keyword evidence="7" id="KW-1133">Transmembrane helix</keyword>
<dbReference type="OrthoDB" id="2789670at2759"/>
<dbReference type="GO" id="GO:0016020">
    <property type="term" value="C:membrane"/>
    <property type="evidence" value="ECO:0007669"/>
    <property type="project" value="UniProtKB-SubCell"/>
</dbReference>
<evidence type="ECO:0000256" key="9">
    <source>
        <dbReference type="ARBA" id="ARBA00023004"/>
    </source>
</evidence>
<dbReference type="AlphaFoldDB" id="A0A7J6VPA8"/>
<dbReference type="GO" id="GO:0004497">
    <property type="term" value="F:monooxygenase activity"/>
    <property type="evidence" value="ECO:0007669"/>
    <property type="project" value="UniProtKB-KW"/>
</dbReference>
<comment type="caution">
    <text evidence="14">The sequence shown here is derived from an EMBL/GenBank/DDBJ whole genome shotgun (WGS) entry which is preliminary data.</text>
</comment>
<keyword evidence="6 12" id="KW-0479">Metal-binding</keyword>
<evidence type="ECO:0000256" key="7">
    <source>
        <dbReference type="ARBA" id="ARBA00022989"/>
    </source>
</evidence>
<comment type="similarity">
    <text evidence="3 13">Belongs to the cytochrome P450 family.</text>
</comment>
<dbReference type="EMBL" id="JABWDY010028659">
    <property type="protein sequence ID" value="KAF5186949.1"/>
    <property type="molecule type" value="Genomic_DNA"/>
</dbReference>
<evidence type="ECO:0000313" key="14">
    <source>
        <dbReference type="EMBL" id="KAF5186949.1"/>
    </source>
</evidence>
<reference evidence="14 15" key="1">
    <citation type="submission" date="2020-06" db="EMBL/GenBank/DDBJ databases">
        <title>Transcriptomic and genomic resources for Thalictrum thalictroides and T. hernandezii: Facilitating candidate gene discovery in an emerging model plant lineage.</title>
        <authorList>
            <person name="Arias T."/>
            <person name="Riano-Pachon D.M."/>
            <person name="Di Stilio V.S."/>
        </authorList>
    </citation>
    <scope>NUCLEOTIDE SEQUENCE [LARGE SCALE GENOMIC DNA]</scope>
    <source>
        <strain evidence="15">cv. WT478/WT964</strain>
        <tissue evidence="14">Leaves</tissue>
    </source>
</reference>
<accession>A0A7J6VPA8</accession>
<evidence type="ECO:0000256" key="8">
    <source>
        <dbReference type="ARBA" id="ARBA00023002"/>
    </source>
</evidence>
<dbReference type="SUPFAM" id="SSF48264">
    <property type="entry name" value="Cytochrome P450"/>
    <property type="match status" value="1"/>
</dbReference>
<protein>
    <submittedName>
        <fullName evidence="14">Cytochrome p450</fullName>
    </submittedName>
</protein>
<evidence type="ECO:0000256" key="4">
    <source>
        <dbReference type="ARBA" id="ARBA00022617"/>
    </source>
</evidence>
<keyword evidence="8 13" id="KW-0560">Oxidoreductase</keyword>
<dbReference type="CDD" id="cd11072">
    <property type="entry name" value="CYP71-like"/>
    <property type="match status" value="1"/>
</dbReference>
<proteinExistence type="inferred from homology"/>
<evidence type="ECO:0000256" key="6">
    <source>
        <dbReference type="ARBA" id="ARBA00022723"/>
    </source>
</evidence>
<evidence type="ECO:0000313" key="15">
    <source>
        <dbReference type="Proteomes" id="UP000554482"/>
    </source>
</evidence>
<dbReference type="PANTHER" id="PTHR47953">
    <property type="entry name" value="OS08G0105600 PROTEIN"/>
    <property type="match status" value="1"/>
</dbReference>
<comment type="cofactor">
    <cofactor evidence="1 12">
        <name>heme</name>
        <dbReference type="ChEBI" id="CHEBI:30413"/>
    </cofactor>
</comment>
<evidence type="ECO:0000256" key="12">
    <source>
        <dbReference type="PIRSR" id="PIRSR602401-1"/>
    </source>
</evidence>
<dbReference type="PRINTS" id="PR00385">
    <property type="entry name" value="P450"/>
</dbReference>
<dbReference type="Gene3D" id="1.10.630.10">
    <property type="entry name" value="Cytochrome P450"/>
    <property type="match status" value="1"/>
</dbReference>
<gene>
    <name evidence="14" type="ORF">FRX31_023465</name>
</gene>
<dbReference type="InterPro" id="IPR017972">
    <property type="entry name" value="Cyt_P450_CS"/>
</dbReference>
<dbReference type="PROSITE" id="PS00086">
    <property type="entry name" value="CYTOCHROME_P450"/>
    <property type="match status" value="1"/>
</dbReference>
<keyword evidence="4 12" id="KW-0349">Heme</keyword>
<dbReference type="GO" id="GO:0044550">
    <property type="term" value="P:secondary metabolite biosynthetic process"/>
    <property type="evidence" value="ECO:0007669"/>
    <property type="project" value="UniProtKB-ARBA"/>
</dbReference>
<dbReference type="PANTHER" id="PTHR47953:SF19">
    <property type="entry name" value="OS06G0641600 PROTEIN"/>
    <property type="match status" value="1"/>
</dbReference>
<dbReference type="GO" id="GO:0020037">
    <property type="term" value="F:heme binding"/>
    <property type="evidence" value="ECO:0007669"/>
    <property type="project" value="InterPro"/>
</dbReference>
<dbReference type="GO" id="GO:0005506">
    <property type="term" value="F:iron ion binding"/>
    <property type="evidence" value="ECO:0007669"/>
    <property type="project" value="InterPro"/>
</dbReference>
<dbReference type="GO" id="GO:0016705">
    <property type="term" value="F:oxidoreductase activity, acting on paired donors, with incorporation or reduction of molecular oxygen"/>
    <property type="evidence" value="ECO:0007669"/>
    <property type="project" value="InterPro"/>
</dbReference>
<feature type="binding site" description="axial binding residue" evidence="12">
    <location>
        <position position="359"/>
    </location>
    <ligand>
        <name>heme</name>
        <dbReference type="ChEBI" id="CHEBI:30413"/>
    </ligand>
    <ligandPart>
        <name>Fe</name>
        <dbReference type="ChEBI" id="CHEBI:18248"/>
    </ligandPart>
</feature>
<dbReference type="InterPro" id="IPR036396">
    <property type="entry name" value="Cyt_P450_sf"/>
</dbReference>
<dbReference type="Pfam" id="PF00067">
    <property type="entry name" value="p450"/>
    <property type="match status" value="1"/>
</dbReference>
<evidence type="ECO:0000256" key="5">
    <source>
        <dbReference type="ARBA" id="ARBA00022692"/>
    </source>
</evidence>
<dbReference type="Proteomes" id="UP000554482">
    <property type="component" value="Unassembled WGS sequence"/>
</dbReference>
<dbReference type="PRINTS" id="PR00463">
    <property type="entry name" value="EP450I"/>
</dbReference>
<evidence type="ECO:0000256" key="3">
    <source>
        <dbReference type="ARBA" id="ARBA00010617"/>
    </source>
</evidence>
<dbReference type="InterPro" id="IPR002401">
    <property type="entry name" value="Cyt_P450_E_grp-I"/>
</dbReference>
<sequence>MAKEILKTHGLVFIDRGEYLFARVTTYDGRGMTVSPYGERWRQLRKICTLELLSAKKVQSFLSVREEEVANLVEMLLSLAGTPVNLTQKLLSSTNDITSRAAFGKKCKEKDKFLSLMKEVVELGGGFELEDLFPSLKFLHWISKTKPKLQKLHQQVDKILEDIMNEHRLDRISIRNKARKSIMEEDLVDVLLRLQEENDQLTFPLENNNIKAVITEIFFAGSESSSTTIEWAFSEMMRNPRIMEKAQSEVRHVLRGKTKIGQSDINKLNYMKLIIKETLRLHPVSPLMAPRQSRELCEIDGYQVPSRTKVLVNVWAIARDPEYWSDPETFMPERFHDLSVNYNGSDFEYIPFGAGKRICPGIAFAVANMELQLANLLYHFDWKLPNGVKQEELDMTEHFGATAGRKSNLYLIPTPYYAPLD</sequence>
<evidence type="ECO:0000256" key="11">
    <source>
        <dbReference type="ARBA" id="ARBA00023136"/>
    </source>
</evidence>
<keyword evidence="15" id="KW-1185">Reference proteome</keyword>
<keyword evidence="10 13" id="KW-0503">Monooxygenase</keyword>